<evidence type="ECO:0000313" key="2">
    <source>
        <dbReference type="Proteomes" id="UP000001261"/>
    </source>
</evidence>
<dbReference type="RefSeq" id="XP_012214049.1">
    <property type="nucleotide sequence ID" value="XM_012358626.1"/>
</dbReference>
<dbReference type="OrthoDB" id="10264655at2759"/>
<dbReference type="SUPFAM" id="SSF47954">
    <property type="entry name" value="Cyclin-like"/>
    <property type="match status" value="2"/>
</dbReference>
<dbReference type="OMA" id="WEDVWSV"/>
<dbReference type="STRING" id="246410.A0A0D8JW24"/>
<reference evidence="2" key="2">
    <citation type="journal article" date="2010" name="Genome Res.">
        <title>Population genomic sequencing of Coccidioides fungi reveals recent hybridization and transposon control.</title>
        <authorList>
            <person name="Neafsey D.E."/>
            <person name="Barker B.M."/>
            <person name="Sharpton T.J."/>
            <person name="Stajich J.E."/>
            <person name="Park D.J."/>
            <person name="Whiston E."/>
            <person name="Hung C.-Y."/>
            <person name="McMahan C."/>
            <person name="White J."/>
            <person name="Sykes S."/>
            <person name="Heiman D."/>
            <person name="Young S."/>
            <person name="Zeng Q."/>
            <person name="Abouelleil A."/>
            <person name="Aftuck L."/>
            <person name="Bessette D."/>
            <person name="Brown A."/>
            <person name="FitzGerald M."/>
            <person name="Lui A."/>
            <person name="Macdonald J.P."/>
            <person name="Priest M."/>
            <person name="Orbach M.J."/>
            <person name="Galgiani J.N."/>
            <person name="Kirkland T.N."/>
            <person name="Cole G.T."/>
            <person name="Birren B.W."/>
            <person name="Henn M.R."/>
            <person name="Taylor J.W."/>
            <person name="Rounsley S.D."/>
        </authorList>
    </citation>
    <scope>GENOME REANNOTATION</scope>
    <source>
        <strain evidence="2">RS</strain>
    </source>
</reference>
<dbReference type="EMBL" id="GG704912">
    <property type="protein sequence ID" value="KJF60488.1"/>
    <property type="molecule type" value="Genomic_DNA"/>
</dbReference>
<protein>
    <submittedName>
        <fullName evidence="1">Cyclin domain-containing protein</fullName>
    </submittedName>
</protein>
<gene>
    <name evidence="1" type="ORF">CIMG_11644</name>
</gene>
<accession>A0A0D8JW24</accession>
<reference evidence="2" key="1">
    <citation type="journal article" date="2009" name="Genome Res.">
        <title>Comparative genomic analyses of the human fungal pathogens Coccidioides and their relatives.</title>
        <authorList>
            <person name="Sharpton T.J."/>
            <person name="Stajich J.E."/>
            <person name="Rounsley S.D."/>
            <person name="Gardner M.J."/>
            <person name="Wortman J.R."/>
            <person name="Jordar V.S."/>
            <person name="Maiti R."/>
            <person name="Kodira C.D."/>
            <person name="Neafsey D.E."/>
            <person name="Zeng Q."/>
            <person name="Hung C.-Y."/>
            <person name="McMahan C."/>
            <person name="Muszewska A."/>
            <person name="Grynberg M."/>
            <person name="Mandel M.A."/>
            <person name="Kellner E.M."/>
            <person name="Barker B.M."/>
            <person name="Galgiani J.N."/>
            <person name="Orbach M.J."/>
            <person name="Kirkland T.N."/>
            <person name="Cole G.T."/>
            <person name="Henn M.R."/>
            <person name="Birren B.W."/>
            <person name="Taylor J.W."/>
        </authorList>
    </citation>
    <scope>NUCLEOTIDE SEQUENCE [LARGE SCALE GENOMIC DNA]</scope>
    <source>
        <strain evidence="2">RS</strain>
    </source>
</reference>
<dbReference type="FunFam" id="1.10.472.10:FF:000086">
    <property type="entry name" value="Cyclin domain protein"/>
    <property type="match status" value="1"/>
</dbReference>
<dbReference type="KEGG" id="cim:CIMG_11644"/>
<dbReference type="GO" id="GO:0006357">
    <property type="term" value="P:regulation of transcription by RNA polymerase II"/>
    <property type="evidence" value="ECO:0007669"/>
    <property type="project" value="InterPro"/>
</dbReference>
<evidence type="ECO:0000313" key="1">
    <source>
        <dbReference type="EMBL" id="KJF60488.1"/>
    </source>
</evidence>
<dbReference type="VEuPathDB" id="FungiDB:CIMG_11644"/>
<keyword evidence="2" id="KW-1185">Reference proteome</keyword>
<dbReference type="PANTHER" id="PTHR10026">
    <property type="entry name" value="CYCLIN"/>
    <property type="match status" value="1"/>
</dbReference>
<dbReference type="Gene3D" id="1.10.472.10">
    <property type="entry name" value="Cyclin-like"/>
    <property type="match status" value="2"/>
</dbReference>
<dbReference type="FunFam" id="1.10.472.10:FF:000126">
    <property type="entry name" value="Cyclin domain protein"/>
    <property type="match status" value="1"/>
</dbReference>
<dbReference type="InterPro" id="IPR036915">
    <property type="entry name" value="Cyclin-like_sf"/>
</dbReference>
<sequence length="299" mass="32640">MSSSMPALGILSNSLATPTQLATSSSSLDGIPADLETSIRYAGVRLTQAAGVLLRLPQDIISQAIVFFTRFWIGPEGGSLAIHGAKDISAASIYIAGKLSLTPVSPRSVINVYTFLLSPKSSPLRFVNPAGPPPRADPENYYVSEGTYQSERVALMKMESAILRTLGFDTHVAIPHPIAFTYLQTLGSSTPAAVKRTIEHLNTALLSPQLLYVTHQPNAIAVAAIYLAARETGVKLLDCEWWEVFDVDREELGFLVVAMRSMEAFAQAEEEKWNGRPLPLTVADVQREIERRKIMEEEG</sequence>
<dbReference type="InterPro" id="IPR043198">
    <property type="entry name" value="Cyclin/Ssn8"/>
</dbReference>
<dbReference type="GO" id="GO:0016538">
    <property type="term" value="F:cyclin-dependent protein serine/threonine kinase regulator activity"/>
    <property type="evidence" value="ECO:0007669"/>
    <property type="project" value="InterPro"/>
</dbReference>
<dbReference type="AlphaFoldDB" id="A0A0D8JW24"/>
<name>A0A0D8JW24_COCIM</name>
<proteinExistence type="predicted"/>
<organism evidence="1 2">
    <name type="scientific">Coccidioides immitis (strain RS)</name>
    <name type="common">Valley fever fungus</name>
    <dbReference type="NCBI Taxonomy" id="246410"/>
    <lineage>
        <taxon>Eukaryota</taxon>
        <taxon>Fungi</taxon>
        <taxon>Dikarya</taxon>
        <taxon>Ascomycota</taxon>
        <taxon>Pezizomycotina</taxon>
        <taxon>Eurotiomycetes</taxon>
        <taxon>Eurotiomycetidae</taxon>
        <taxon>Onygenales</taxon>
        <taxon>Onygenaceae</taxon>
        <taxon>Coccidioides</taxon>
    </lineage>
</organism>
<dbReference type="InParanoid" id="A0A0D8JW24"/>
<dbReference type="GeneID" id="24163802"/>
<dbReference type="Proteomes" id="UP000001261">
    <property type="component" value="Unassembled WGS sequence"/>
</dbReference>